<dbReference type="EMBL" id="KN837114">
    <property type="protein sequence ID" value="KIJ44925.1"/>
    <property type="molecule type" value="Genomic_DNA"/>
</dbReference>
<dbReference type="Proteomes" id="UP000054279">
    <property type="component" value="Unassembled WGS sequence"/>
</dbReference>
<keyword evidence="2" id="KW-1185">Reference proteome</keyword>
<organism evidence="1 2">
    <name type="scientific">Sphaerobolus stellatus (strain SS14)</name>
    <dbReference type="NCBI Taxonomy" id="990650"/>
    <lineage>
        <taxon>Eukaryota</taxon>
        <taxon>Fungi</taxon>
        <taxon>Dikarya</taxon>
        <taxon>Basidiomycota</taxon>
        <taxon>Agaricomycotina</taxon>
        <taxon>Agaricomycetes</taxon>
        <taxon>Phallomycetidae</taxon>
        <taxon>Geastrales</taxon>
        <taxon>Sphaerobolaceae</taxon>
        <taxon>Sphaerobolus</taxon>
    </lineage>
</organism>
<accession>A0A0C9W0J4</accession>
<protein>
    <submittedName>
        <fullName evidence="1">Uncharacterized protein</fullName>
    </submittedName>
</protein>
<reference evidence="1 2" key="1">
    <citation type="submission" date="2014-06" db="EMBL/GenBank/DDBJ databases">
        <title>Evolutionary Origins and Diversification of the Mycorrhizal Mutualists.</title>
        <authorList>
            <consortium name="DOE Joint Genome Institute"/>
            <consortium name="Mycorrhizal Genomics Consortium"/>
            <person name="Kohler A."/>
            <person name="Kuo A."/>
            <person name="Nagy L.G."/>
            <person name="Floudas D."/>
            <person name="Copeland A."/>
            <person name="Barry K.W."/>
            <person name="Cichocki N."/>
            <person name="Veneault-Fourrey C."/>
            <person name="LaButti K."/>
            <person name="Lindquist E.A."/>
            <person name="Lipzen A."/>
            <person name="Lundell T."/>
            <person name="Morin E."/>
            <person name="Murat C."/>
            <person name="Riley R."/>
            <person name="Ohm R."/>
            <person name="Sun H."/>
            <person name="Tunlid A."/>
            <person name="Henrissat B."/>
            <person name="Grigoriev I.V."/>
            <person name="Hibbett D.S."/>
            <person name="Martin F."/>
        </authorList>
    </citation>
    <scope>NUCLEOTIDE SEQUENCE [LARGE SCALE GENOMIC DNA]</scope>
    <source>
        <strain evidence="1 2">SS14</strain>
    </source>
</reference>
<dbReference type="HOGENOM" id="CLU_1518791_0_0_1"/>
<name>A0A0C9W0J4_SPHS4</name>
<dbReference type="AlphaFoldDB" id="A0A0C9W0J4"/>
<evidence type="ECO:0000313" key="2">
    <source>
        <dbReference type="Proteomes" id="UP000054279"/>
    </source>
</evidence>
<proteinExistence type="predicted"/>
<gene>
    <name evidence="1" type="ORF">M422DRAFT_251543</name>
</gene>
<sequence>MELLFHKGLMLEGHQLWPKTPTFGCNHIIRETMFHTIISSMEEAYNMWFYNHHRNIPEVEWFNNDIVIDDIGQVFQIGIMNLDYIQTMLHKLPGLPPDCNKCKGVIHQYGDEIMRNTPRSIDAFNSDVPLHSLSQVQGKTLTANFKSITIHQDNQEDGSSLSKAQEQIWNSNLQNIV</sequence>
<evidence type="ECO:0000313" key="1">
    <source>
        <dbReference type="EMBL" id="KIJ44925.1"/>
    </source>
</evidence>